<proteinExistence type="predicted"/>
<organism evidence="1 2">
    <name type="scientific">Brachyspira aalborgi</name>
    <dbReference type="NCBI Taxonomy" id="29522"/>
    <lineage>
        <taxon>Bacteria</taxon>
        <taxon>Pseudomonadati</taxon>
        <taxon>Spirochaetota</taxon>
        <taxon>Spirochaetia</taxon>
        <taxon>Brachyspirales</taxon>
        <taxon>Brachyspiraceae</taxon>
        <taxon>Brachyspira</taxon>
    </lineage>
</organism>
<dbReference type="GO" id="GO:0003676">
    <property type="term" value="F:nucleic acid binding"/>
    <property type="evidence" value="ECO:0007669"/>
    <property type="project" value="InterPro"/>
</dbReference>
<dbReference type="Proteomes" id="UP000324707">
    <property type="component" value="Unassembled WGS sequence"/>
</dbReference>
<dbReference type="PROSITE" id="PS00092">
    <property type="entry name" value="N6_MTASE"/>
    <property type="match status" value="1"/>
</dbReference>
<accession>A0A5C8DXG8</accession>
<name>A0A5C8DXG8_9SPIR</name>
<dbReference type="EMBL" id="SAXX01000023">
    <property type="protein sequence ID" value="TXJ30359.1"/>
    <property type="molecule type" value="Genomic_DNA"/>
</dbReference>
<dbReference type="InterPro" id="IPR002052">
    <property type="entry name" value="DNA_methylase_N6_adenine_CS"/>
</dbReference>
<gene>
    <name evidence="1" type="ORF">EPJ69_09825</name>
</gene>
<reference evidence="1 2" key="1">
    <citation type="journal article" date="1992" name="Lakartidningen">
        <title>[Penicillin V and not amoxicillin is the first choice preparation in acute otitis].</title>
        <authorList>
            <person name="Kamme C."/>
            <person name="Lundgren K."/>
            <person name="Prellner K."/>
        </authorList>
    </citation>
    <scope>NUCLEOTIDE SEQUENCE [LARGE SCALE GENOMIC DNA]</scope>
    <source>
        <strain evidence="1 2">PC5538III-lc</strain>
    </source>
</reference>
<evidence type="ECO:0000313" key="1">
    <source>
        <dbReference type="EMBL" id="TXJ30359.1"/>
    </source>
</evidence>
<evidence type="ECO:0000313" key="2">
    <source>
        <dbReference type="Proteomes" id="UP000324707"/>
    </source>
</evidence>
<protein>
    <submittedName>
        <fullName evidence="1">SAM-dependent methyltransferase</fullName>
    </submittedName>
</protein>
<dbReference type="SUPFAM" id="SSF53335">
    <property type="entry name" value="S-adenosyl-L-methionine-dependent methyltransferases"/>
    <property type="match status" value="1"/>
</dbReference>
<dbReference type="Gene3D" id="3.40.50.150">
    <property type="entry name" value="Vaccinia Virus protein VP39"/>
    <property type="match status" value="1"/>
</dbReference>
<comment type="caution">
    <text evidence="1">The sequence shown here is derived from an EMBL/GenBank/DDBJ whole genome shotgun (WGS) entry which is preliminary data.</text>
</comment>
<keyword evidence="1" id="KW-0489">Methyltransferase</keyword>
<dbReference type="InterPro" id="IPR029063">
    <property type="entry name" value="SAM-dependent_MTases_sf"/>
</dbReference>
<dbReference type="GO" id="GO:0032259">
    <property type="term" value="P:methylation"/>
    <property type="evidence" value="ECO:0007669"/>
    <property type="project" value="UniProtKB-KW"/>
</dbReference>
<dbReference type="GO" id="GO:0008168">
    <property type="term" value="F:methyltransferase activity"/>
    <property type="evidence" value="ECO:0007669"/>
    <property type="project" value="UniProtKB-KW"/>
</dbReference>
<keyword evidence="1" id="KW-0808">Transferase</keyword>
<sequence length="310" mass="36460">MNLKYVNGNIMKSNSKNYFDEYFTKPEISERLYKKTCEIISKYENINKYTWIEPSVGDGSFYKLLPKNKIGIDIKQTKYETILSDYLNYELPEKPLIVIGNPPFGHRGVLALKFIEHSEKAEFVAFILPMFFQSLGKGSIRYRVKNFNLLYEEVLPENSFYIGNKEKDIKCCFQIWSKNYSNLKKEFCWYNQKEKTEPFNNLLKVVTVSLAKNRECGKEWIFNKKANYYLSSTFFKDINVVKDFDSVKYKSGIAIIYTTQNGRTIKKLDALFKTADWNKYSSIATNGCRHIGKSHIYKLLEDKGFKNEYK</sequence>
<dbReference type="AlphaFoldDB" id="A0A5C8DXG8"/>
<dbReference type="RefSeq" id="WP_147737248.1">
    <property type="nucleotide sequence ID" value="NZ_SAXX01000023.1"/>
</dbReference>